<dbReference type="EMBL" id="CAJJDP010000038">
    <property type="protein sequence ID" value="CAD8160454.1"/>
    <property type="molecule type" value="Genomic_DNA"/>
</dbReference>
<dbReference type="PANTHER" id="PTHR46922">
    <property type="entry name" value="DHHA1 DOMAIN PROTEIN"/>
    <property type="match status" value="1"/>
</dbReference>
<evidence type="ECO:0008006" key="3">
    <source>
        <dbReference type="Google" id="ProtNLM"/>
    </source>
</evidence>
<accession>A0A8S1U7B9</accession>
<name>A0A8S1U7B9_PAROT</name>
<organism evidence="1 2">
    <name type="scientific">Paramecium octaurelia</name>
    <dbReference type="NCBI Taxonomy" id="43137"/>
    <lineage>
        <taxon>Eukaryota</taxon>
        <taxon>Sar</taxon>
        <taxon>Alveolata</taxon>
        <taxon>Ciliophora</taxon>
        <taxon>Intramacronucleata</taxon>
        <taxon>Oligohymenophorea</taxon>
        <taxon>Peniculida</taxon>
        <taxon>Parameciidae</taxon>
        <taxon>Paramecium</taxon>
    </lineage>
</organism>
<gene>
    <name evidence="1" type="ORF">POCTA_138.1.T0380188</name>
</gene>
<comment type="caution">
    <text evidence="1">The sequence shown here is derived from an EMBL/GenBank/DDBJ whole genome shotgun (WGS) entry which is preliminary data.</text>
</comment>
<proteinExistence type="predicted"/>
<keyword evidence="2" id="KW-1185">Reference proteome</keyword>
<dbReference type="Proteomes" id="UP000683925">
    <property type="component" value="Unassembled WGS sequence"/>
</dbReference>
<dbReference type="PANTHER" id="PTHR46922:SF4">
    <property type="entry name" value="DHHA1 DOMAIN PROTEIN"/>
    <property type="match status" value="1"/>
</dbReference>
<reference evidence="1" key="1">
    <citation type="submission" date="2021-01" db="EMBL/GenBank/DDBJ databases">
        <authorList>
            <consortium name="Genoscope - CEA"/>
            <person name="William W."/>
        </authorList>
    </citation>
    <scope>NUCLEOTIDE SEQUENCE</scope>
</reference>
<evidence type="ECO:0000313" key="1">
    <source>
        <dbReference type="EMBL" id="CAD8160454.1"/>
    </source>
</evidence>
<dbReference type="AlphaFoldDB" id="A0A8S1U7B9"/>
<evidence type="ECO:0000313" key="2">
    <source>
        <dbReference type="Proteomes" id="UP000683925"/>
    </source>
</evidence>
<dbReference type="OrthoDB" id="283220at2759"/>
<protein>
    <recommendedName>
        <fullName evidence="3">DHHA1 domain-containing protein</fullName>
    </recommendedName>
</protein>
<sequence>MGFFYPTIQDLCYMPIRLSEDSNEVQKIIKFLNDDSKSSILIFVDYFGRTWNNLLLLSKKFQYLVVIDHHQTCVNAISDYKIENIKSQIKFTRNRTSVDGYNEKKIVIRCSLKSSNLLQIIRIRLGFLIKEGKQLAIQRNKKVENLVKYRKTVAFGKDAVGYALYCDDLSIMNQLGNALGILAMRSGDKKLGADYHDDNSNYTQYKINLRSAHHDENGVLLNRFRCDVLAESFGGGGHVGAASLNMKKKEQKKLMSE</sequence>